<dbReference type="AlphaFoldDB" id="A0A1G6G463"/>
<organism evidence="1 4">
    <name type="scientific">Bacteroides ovatus</name>
    <dbReference type="NCBI Taxonomy" id="28116"/>
    <lineage>
        <taxon>Bacteria</taxon>
        <taxon>Pseudomonadati</taxon>
        <taxon>Bacteroidota</taxon>
        <taxon>Bacteroidia</taxon>
        <taxon>Bacteroidales</taxon>
        <taxon>Bacteroidaceae</taxon>
        <taxon>Bacteroides</taxon>
    </lineage>
</organism>
<dbReference type="PANTHER" id="PTHR34825">
    <property type="entry name" value="CONSERVED PROTEIN, WITH A WEAK D-GALACTARATE DEHYDRATASE/ALTRONATE HYDROLASE DOMAIN"/>
    <property type="match status" value="1"/>
</dbReference>
<dbReference type="Proteomes" id="UP000183670">
    <property type="component" value="Unassembled WGS sequence"/>
</dbReference>
<protein>
    <submittedName>
        <fullName evidence="1">PD-(D/E)XK nuclease superfamily protein</fullName>
    </submittedName>
</protein>
<proteinExistence type="predicted"/>
<name>A0A1G6G463_BACOV</name>
<reference evidence="3 4" key="1">
    <citation type="submission" date="2016-10" db="EMBL/GenBank/DDBJ databases">
        <authorList>
            <person name="de Groot N.N."/>
        </authorList>
    </citation>
    <scope>NUCLEOTIDE SEQUENCE [LARGE SCALE GENOMIC DNA]</scope>
    <source>
        <strain evidence="1 4">NLAE-zl-C500</strain>
        <strain evidence="2 3">NLAE-zl-C57</strain>
    </source>
</reference>
<evidence type="ECO:0000313" key="1">
    <source>
        <dbReference type="EMBL" id="SDB76787.1"/>
    </source>
</evidence>
<sequence length="108" mass="12654">MSSLIVGIFRGFKRSIYLFRDIRNGDMDAALCRLQTFLFTVLQCDNTKYEGHYQQVFYIIFSLLDYYVDVEVRTPCGRVDMVLRTKTTLYVMELKLDKSANEAVDQID</sequence>
<gene>
    <name evidence="1" type="ORF">SAMN05192581_101316</name>
    <name evidence="2" type="ORF">SAMN05192582_10028</name>
</gene>
<dbReference type="Pfam" id="PF08011">
    <property type="entry name" value="PDDEXK_9"/>
    <property type="match status" value="1"/>
</dbReference>
<accession>A0A1G6G463</accession>
<evidence type="ECO:0000313" key="4">
    <source>
        <dbReference type="Proteomes" id="UP000183670"/>
    </source>
</evidence>
<dbReference type="InterPro" id="IPR012547">
    <property type="entry name" value="PDDEXK_9"/>
</dbReference>
<dbReference type="EMBL" id="FMYE01000013">
    <property type="protein sequence ID" value="SDB76787.1"/>
    <property type="molecule type" value="Genomic_DNA"/>
</dbReference>
<dbReference type="EMBL" id="FNDO01000002">
    <property type="protein sequence ID" value="SDH14745.1"/>
    <property type="molecule type" value="Genomic_DNA"/>
</dbReference>
<dbReference type="PANTHER" id="PTHR34825:SF1">
    <property type="entry name" value="AAA-ATPASE-LIKE DOMAIN-CONTAINING PROTEIN"/>
    <property type="match status" value="1"/>
</dbReference>
<evidence type="ECO:0000313" key="3">
    <source>
        <dbReference type="Proteomes" id="UP000181870"/>
    </source>
</evidence>
<dbReference type="Proteomes" id="UP000181870">
    <property type="component" value="Unassembled WGS sequence"/>
</dbReference>
<evidence type="ECO:0000313" key="2">
    <source>
        <dbReference type="EMBL" id="SDH14745.1"/>
    </source>
</evidence>